<reference evidence="2 3" key="1">
    <citation type="submission" date="2018-08" db="EMBL/GenBank/DDBJ databases">
        <title>A genome reference for cultivated species of the human gut microbiota.</title>
        <authorList>
            <person name="Zou Y."/>
            <person name="Xue W."/>
            <person name="Luo G."/>
        </authorList>
    </citation>
    <scope>NUCLEOTIDE SEQUENCE [LARGE SCALE GENOMIC DNA]</scope>
    <source>
        <strain evidence="2 3">OM02-16</strain>
    </source>
</reference>
<dbReference type="Proteomes" id="UP000261285">
    <property type="component" value="Unassembled WGS sequence"/>
</dbReference>
<protein>
    <submittedName>
        <fullName evidence="2">Uncharacterized protein</fullName>
    </submittedName>
</protein>
<organism evidence="2 3">
    <name type="scientific">Dorea longicatena</name>
    <dbReference type="NCBI Taxonomy" id="88431"/>
    <lineage>
        <taxon>Bacteria</taxon>
        <taxon>Bacillati</taxon>
        <taxon>Bacillota</taxon>
        <taxon>Clostridia</taxon>
        <taxon>Lachnospirales</taxon>
        <taxon>Lachnospiraceae</taxon>
        <taxon>Dorea</taxon>
    </lineage>
</organism>
<feature type="non-terminal residue" evidence="2">
    <location>
        <position position="1"/>
    </location>
</feature>
<proteinExistence type="predicted"/>
<feature type="region of interest" description="Disordered" evidence="1">
    <location>
        <begin position="126"/>
        <end position="153"/>
    </location>
</feature>
<evidence type="ECO:0000313" key="2">
    <source>
        <dbReference type="EMBL" id="RGO29096.1"/>
    </source>
</evidence>
<feature type="compositionally biased region" description="Basic and acidic residues" evidence="1">
    <location>
        <begin position="127"/>
        <end position="153"/>
    </location>
</feature>
<accession>A0A3E5G4D6</accession>
<comment type="caution">
    <text evidence="2">The sequence shown here is derived from an EMBL/GenBank/DDBJ whole genome shotgun (WGS) entry which is preliminary data.</text>
</comment>
<dbReference type="EMBL" id="QSVN01000037">
    <property type="protein sequence ID" value="RGO29096.1"/>
    <property type="molecule type" value="Genomic_DNA"/>
</dbReference>
<gene>
    <name evidence="2" type="ORF">DXB16_14720</name>
</gene>
<evidence type="ECO:0000313" key="3">
    <source>
        <dbReference type="Proteomes" id="UP000261285"/>
    </source>
</evidence>
<sequence length="153" mass="17575">QYNPRYRTIYIRNGMSEVTTFHALNRELACAALDQHTGTYSRQKVSAQAYCAAYVIAKRYGVDVTGFNLEYIAQRNECGKKDPQELRDFLNDVRQASYSIRNHIERNFGAKEQEYITDEFAIGDPVKIPETKDEKPSEKASGKEKKAKSQPER</sequence>
<name>A0A3E5G4D6_9FIRM</name>
<dbReference type="AlphaFoldDB" id="A0A3E5G4D6"/>
<evidence type="ECO:0000256" key="1">
    <source>
        <dbReference type="SAM" id="MobiDB-lite"/>
    </source>
</evidence>